<dbReference type="EMBL" id="JXBB01000003">
    <property type="protein sequence ID" value="OAR05231.1"/>
    <property type="molecule type" value="Genomic_DNA"/>
</dbReference>
<evidence type="ECO:0000313" key="2">
    <source>
        <dbReference type="Proteomes" id="UP000243024"/>
    </source>
</evidence>
<reference evidence="1 2" key="1">
    <citation type="submission" date="2015-09" db="EMBL/GenBank/DDBJ databases">
        <title>Draft genome sequence of Hydrogenibacillus schlegelii DSM 2000.</title>
        <authorList>
            <person name="Hemp J."/>
        </authorList>
    </citation>
    <scope>NUCLEOTIDE SEQUENCE [LARGE SCALE GENOMIC DNA]</scope>
    <source>
        <strain evidence="1 2">MA 48</strain>
    </source>
</reference>
<gene>
    <name evidence="1" type="ORF">SA87_05555</name>
</gene>
<proteinExistence type="predicted"/>
<sequence>MRRWLKRMLRRLFGRMPARSLAWDGRQLPFVRAPGRALRRWTMAFTVGLLGLSPLPVSAAAAPSSVGGEPALLGLSPDGTAVVAVAGRAAPEFWEAFFRLDGKQVEVFGPKSTAPAAAERR</sequence>
<evidence type="ECO:0000313" key="1">
    <source>
        <dbReference type="EMBL" id="OAR05231.1"/>
    </source>
</evidence>
<dbReference type="AlphaFoldDB" id="A0A132N823"/>
<dbReference type="RefSeq" id="WP_066198515.1">
    <property type="nucleotide sequence ID" value="NZ_CBCSAS010000028.1"/>
</dbReference>
<name>A0A132N823_HYDSH</name>
<accession>A0A132N823</accession>
<keyword evidence="2" id="KW-1185">Reference proteome</keyword>
<protein>
    <submittedName>
        <fullName evidence="1">Uncharacterized protein</fullName>
    </submittedName>
</protein>
<comment type="caution">
    <text evidence="1">The sequence shown here is derived from an EMBL/GenBank/DDBJ whole genome shotgun (WGS) entry which is preliminary data.</text>
</comment>
<organism evidence="1 2">
    <name type="scientific">Hydrogenibacillus schlegelii</name>
    <name type="common">Bacillus schlegelii</name>
    <dbReference type="NCBI Taxonomy" id="1484"/>
    <lineage>
        <taxon>Bacteria</taxon>
        <taxon>Bacillati</taxon>
        <taxon>Bacillota</taxon>
        <taxon>Bacilli</taxon>
        <taxon>Bacillales</taxon>
        <taxon>Bacillales Family X. Incertae Sedis</taxon>
        <taxon>Hydrogenibacillus</taxon>
    </lineage>
</organism>
<dbReference type="STRING" id="1484.SA87_05555"/>
<dbReference type="Proteomes" id="UP000243024">
    <property type="component" value="Unassembled WGS sequence"/>
</dbReference>